<dbReference type="AlphaFoldDB" id="A0A6I3T626"/>
<reference evidence="1" key="1">
    <citation type="journal article" date="2014" name="Int. J. Syst. Evol. Microbiol.">
        <title>Complete genome of a new Firmicutes species belonging to the dominant human colonic microbiota ('Ruminococcus bicirculans') reveals two chromosomes and a selective capacity to utilize plant glucans.</title>
        <authorList>
            <consortium name="NISC Comparative Sequencing Program"/>
            <person name="Wegmann U."/>
            <person name="Louis P."/>
            <person name="Goesmann A."/>
            <person name="Henrissat B."/>
            <person name="Duncan S.H."/>
            <person name="Flint H.J."/>
        </authorList>
    </citation>
    <scope>NUCLEOTIDE SEQUENCE</scope>
    <source>
        <strain evidence="1">CGMCC 1.15931</strain>
    </source>
</reference>
<dbReference type="InterPro" id="IPR052026">
    <property type="entry name" value="ExeA_AAA_ATPase_DNA-bind"/>
</dbReference>
<dbReference type="PANTHER" id="PTHR35894">
    <property type="entry name" value="GENERAL SECRETION PATHWAY PROTEIN A-RELATED"/>
    <property type="match status" value="1"/>
</dbReference>
<gene>
    <name evidence="1" type="ORF">GCM10011572_51590</name>
    <name evidence="2" type="ORF">GM672_19545</name>
</gene>
<dbReference type="Proteomes" id="UP000430634">
    <property type="component" value="Unassembled WGS sequence"/>
</dbReference>
<evidence type="ECO:0000313" key="3">
    <source>
        <dbReference type="Proteomes" id="UP000430634"/>
    </source>
</evidence>
<comment type="caution">
    <text evidence="2">The sequence shown here is derived from an EMBL/GenBank/DDBJ whole genome shotgun (WGS) entry which is preliminary data.</text>
</comment>
<dbReference type="SUPFAM" id="SSF52540">
    <property type="entry name" value="P-loop containing nucleoside triphosphate hydrolases"/>
    <property type="match status" value="1"/>
</dbReference>
<evidence type="ECO:0000313" key="4">
    <source>
        <dbReference type="Proteomes" id="UP000622638"/>
    </source>
</evidence>
<dbReference type="InterPro" id="IPR027417">
    <property type="entry name" value="P-loop_NTPase"/>
</dbReference>
<proteinExistence type="predicted"/>
<reference evidence="4" key="2">
    <citation type="journal article" date="2019" name="Int. J. Syst. Evol. Microbiol.">
        <title>The Global Catalogue of Microorganisms (GCM) 10K type strain sequencing project: providing services to taxonomists for standard genome sequencing and annotation.</title>
        <authorList>
            <consortium name="The Broad Institute Genomics Platform"/>
            <consortium name="The Broad Institute Genome Sequencing Center for Infectious Disease"/>
            <person name="Wu L."/>
            <person name="Ma J."/>
        </authorList>
    </citation>
    <scope>NUCLEOTIDE SEQUENCE [LARGE SCALE GENOMIC DNA]</scope>
    <source>
        <strain evidence="4">CGMCC 1.15931</strain>
    </source>
</reference>
<reference evidence="1" key="4">
    <citation type="submission" date="2024-05" db="EMBL/GenBank/DDBJ databases">
        <authorList>
            <person name="Sun Q."/>
            <person name="Zhou Y."/>
        </authorList>
    </citation>
    <scope>NUCLEOTIDE SEQUENCE</scope>
    <source>
        <strain evidence="1">CGMCC 1.15931</strain>
    </source>
</reference>
<dbReference type="PANTHER" id="PTHR35894:SF1">
    <property type="entry name" value="PHOSPHORIBULOKINASE _ URIDINE KINASE FAMILY"/>
    <property type="match status" value="1"/>
</dbReference>
<evidence type="ECO:0000313" key="2">
    <source>
        <dbReference type="EMBL" id="MTV54927.1"/>
    </source>
</evidence>
<evidence type="ECO:0000313" key="1">
    <source>
        <dbReference type="EMBL" id="GGC23770.1"/>
    </source>
</evidence>
<sequence length="469" mass="50631">MQQLTAASNPFPIEAVSTYGSANITCTALHHMDAAQNELRQYLEAHSVDTTRYGGAIGLRGIPGAGKTHLLTWLGTTLRQTRTFCGTVLYAKCDSSAFSALCYQLMMGLERPLLIELIQLALLNLARRKARAAKVTESLADRLESIDALAIPRTEININLEQLRHELVGELGDRTGALETARILLDVPDATLGADAYRWITGLGVDNPAQLGVTQSARGAGEHPGPLELEAAAITALETIAALHHLAGVPFVVLLDQLEVLLSTPDHAAYQMVSSLTKKFVEQLSRQSALTFIAGIPEAWNRQMRDASARIRQRDHIHVGGLSCDETALVLNAYMKERPHLPDFGDSAVRQIHQLSGGSPREALRIAHNLFARIVGLPTPTAARSTGKVMAFGFDDDAPTETFYVEIETGSGREKHLANGPVVPSFERDGIDIGDTIKIELGTDGRIVAIHRVAPAETLSAAQRTALAT</sequence>
<keyword evidence="4" id="KW-1185">Reference proteome</keyword>
<dbReference type="Proteomes" id="UP000622638">
    <property type="component" value="Unassembled WGS sequence"/>
</dbReference>
<dbReference type="RefSeq" id="WP_155472210.1">
    <property type="nucleotide sequence ID" value="NZ_BMKG01000038.1"/>
</dbReference>
<name>A0A6I3T626_9BURK</name>
<dbReference type="EMBL" id="BMKG01000038">
    <property type="protein sequence ID" value="GGC23770.1"/>
    <property type="molecule type" value="Genomic_DNA"/>
</dbReference>
<accession>A0A6I3T626</accession>
<organism evidence="2 3">
    <name type="scientific">Pseudoduganella buxea</name>
    <dbReference type="NCBI Taxonomy" id="1949069"/>
    <lineage>
        <taxon>Bacteria</taxon>
        <taxon>Pseudomonadati</taxon>
        <taxon>Pseudomonadota</taxon>
        <taxon>Betaproteobacteria</taxon>
        <taxon>Burkholderiales</taxon>
        <taxon>Oxalobacteraceae</taxon>
        <taxon>Telluria group</taxon>
        <taxon>Pseudoduganella</taxon>
    </lineage>
</organism>
<dbReference type="EMBL" id="WNKZ01000065">
    <property type="protein sequence ID" value="MTV54927.1"/>
    <property type="molecule type" value="Genomic_DNA"/>
</dbReference>
<reference evidence="2 3" key="3">
    <citation type="submission" date="2019-11" db="EMBL/GenBank/DDBJ databases">
        <title>Type strains purchased from KCTC, JCM and DSMZ.</title>
        <authorList>
            <person name="Lu H."/>
        </authorList>
    </citation>
    <scope>NUCLEOTIDE SEQUENCE [LARGE SCALE GENOMIC DNA]</scope>
    <source>
        <strain evidence="2 3">KCTC 52429</strain>
    </source>
</reference>
<protein>
    <submittedName>
        <fullName evidence="2">Uncharacterized protein</fullName>
    </submittedName>
</protein>